<name>A0A9P7ZWR4_9HYPO</name>
<dbReference type="RefSeq" id="XP_046123011.1">
    <property type="nucleotide sequence ID" value="XM_046261844.1"/>
</dbReference>
<dbReference type="GeneID" id="70292747"/>
<keyword evidence="2" id="KW-1185">Reference proteome</keyword>
<comment type="caution">
    <text evidence="1">The sequence shown here is derived from an EMBL/GenBank/DDBJ whole genome shotgun (WGS) entry which is preliminary data.</text>
</comment>
<protein>
    <submittedName>
        <fullName evidence="1">Uncharacterized protein</fullName>
    </submittedName>
</protein>
<sequence length="106" mass="11897">MSAPLLTDVVSHADILDAAHVRTFDQALDNLLSTACAESAFSQLLEGLPTEASLRQSFWYLKSHPVYQLHHAEVSDSARTKSKELRSTFNKSRLVLDFTGEYLYHS</sequence>
<dbReference type="AlphaFoldDB" id="A0A9P7ZWR4"/>
<dbReference type="Proteomes" id="UP000887229">
    <property type="component" value="Unassembled WGS sequence"/>
</dbReference>
<reference evidence="1" key="1">
    <citation type="journal article" date="2021" name="IMA Fungus">
        <title>Genomic characterization of three marine fungi, including Emericellopsis atlantica sp. nov. with signatures of a generalist lifestyle and marine biomass degradation.</title>
        <authorList>
            <person name="Hagestad O.C."/>
            <person name="Hou L."/>
            <person name="Andersen J.H."/>
            <person name="Hansen E.H."/>
            <person name="Altermark B."/>
            <person name="Li C."/>
            <person name="Kuhnert E."/>
            <person name="Cox R.J."/>
            <person name="Crous P.W."/>
            <person name="Spatafora J.W."/>
            <person name="Lail K."/>
            <person name="Amirebrahimi M."/>
            <person name="Lipzen A."/>
            <person name="Pangilinan J."/>
            <person name="Andreopoulos W."/>
            <person name="Hayes R.D."/>
            <person name="Ng V."/>
            <person name="Grigoriev I.V."/>
            <person name="Jackson S.A."/>
            <person name="Sutton T.D.S."/>
            <person name="Dobson A.D.W."/>
            <person name="Rama T."/>
        </authorList>
    </citation>
    <scope>NUCLEOTIDE SEQUENCE</scope>
    <source>
        <strain evidence="1">TS7</strain>
    </source>
</reference>
<accession>A0A9P7ZWR4</accession>
<organism evidence="1 2">
    <name type="scientific">Emericellopsis atlantica</name>
    <dbReference type="NCBI Taxonomy" id="2614577"/>
    <lineage>
        <taxon>Eukaryota</taxon>
        <taxon>Fungi</taxon>
        <taxon>Dikarya</taxon>
        <taxon>Ascomycota</taxon>
        <taxon>Pezizomycotina</taxon>
        <taxon>Sordariomycetes</taxon>
        <taxon>Hypocreomycetidae</taxon>
        <taxon>Hypocreales</taxon>
        <taxon>Bionectriaceae</taxon>
        <taxon>Emericellopsis</taxon>
    </lineage>
</organism>
<gene>
    <name evidence="1" type="ORF">F5Z01DRAFT_632167</name>
</gene>
<dbReference type="OrthoDB" id="5346581at2759"/>
<proteinExistence type="predicted"/>
<dbReference type="EMBL" id="MU251242">
    <property type="protein sequence ID" value="KAG9259087.1"/>
    <property type="molecule type" value="Genomic_DNA"/>
</dbReference>
<evidence type="ECO:0000313" key="2">
    <source>
        <dbReference type="Proteomes" id="UP000887229"/>
    </source>
</evidence>
<evidence type="ECO:0000313" key="1">
    <source>
        <dbReference type="EMBL" id="KAG9259087.1"/>
    </source>
</evidence>